<feature type="transmembrane region" description="Helical" evidence="1">
    <location>
        <begin position="35"/>
        <end position="53"/>
    </location>
</feature>
<name>A0A1X7KV96_9BACT</name>
<gene>
    <name evidence="2" type="ORF">SAMN06275492_13718</name>
</gene>
<dbReference type="STRING" id="561720.SAMN06275492_13718"/>
<keyword evidence="1" id="KW-0812">Transmembrane</keyword>
<dbReference type="RefSeq" id="WP_085545411.1">
    <property type="nucleotide sequence ID" value="NZ_FXBB01000037.1"/>
</dbReference>
<evidence type="ECO:0000313" key="3">
    <source>
        <dbReference type="Proteomes" id="UP000193355"/>
    </source>
</evidence>
<sequence>MNAQKLAIAVNGVFFILIGLNLESVKLYLNVTSNVAIVIIVFGMALAFLPTLIKKEIVKQSKTKKDRYFFFFEQEVTETNFYEVITLLGFNLTKPRLIESHYEASYRLSEESLKDFLSIITATIPVVNNALLSMRSASISSSRNSRKAS</sequence>
<feature type="transmembrane region" description="Helical" evidence="1">
    <location>
        <begin position="7"/>
        <end position="29"/>
    </location>
</feature>
<reference evidence="3" key="1">
    <citation type="submission" date="2017-04" db="EMBL/GenBank/DDBJ databases">
        <authorList>
            <person name="Varghese N."/>
            <person name="Submissions S."/>
        </authorList>
    </citation>
    <scope>NUCLEOTIDE SEQUENCE [LARGE SCALE GENOMIC DNA]</scope>
    <source>
        <strain evidence="3">USBA 82</strain>
    </source>
</reference>
<dbReference type="EMBL" id="FXBB01000037">
    <property type="protein sequence ID" value="SMG45351.1"/>
    <property type="molecule type" value="Genomic_DNA"/>
</dbReference>
<evidence type="ECO:0000313" key="2">
    <source>
        <dbReference type="EMBL" id="SMG45351.1"/>
    </source>
</evidence>
<protein>
    <submittedName>
        <fullName evidence="2">Uncharacterized protein</fullName>
    </submittedName>
</protein>
<dbReference type="AlphaFoldDB" id="A0A1X7KV96"/>
<proteinExistence type="predicted"/>
<keyword evidence="1" id="KW-1133">Transmembrane helix</keyword>
<accession>A0A1X7KV96</accession>
<organism evidence="2 3">
    <name type="scientific">Dethiosulfovibrio salsuginis</name>
    <dbReference type="NCBI Taxonomy" id="561720"/>
    <lineage>
        <taxon>Bacteria</taxon>
        <taxon>Thermotogati</taxon>
        <taxon>Synergistota</taxon>
        <taxon>Synergistia</taxon>
        <taxon>Synergistales</taxon>
        <taxon>Dethiosulfovibrionaceae</taxon>
        <taxon>Dethiosulfovibrio</taxon>
    </lineage>
</organism>
<keyword evidence="3" id="KW-1185">Reference proteome</keyword>
<keyword evidence="1" id="KW-0472">Membrane</keyword>
<dbReference type="Proteomes" id="UP000193355">
    <property type="component" value="Unassembled WGS sequence"/>
</dbReference>
<evidence type="ECO:0000256" key="1">
    <source>
        <dbReference type="SAM" id="Phobius"/>
    </source>
</evidence>